<protein>
    <recommendedName>
        <fullName evidence="3">Cas10/Cmr2 second palm domain-containing protein</fullName>
    </recommendedName>
</protein>
<name>A0A7W8MVC4_9BACL</name>
<feature type="domain" description="Cas10/Cmr2 second palm" evidence="3">
    <location>
        <begin position="217"/>
        <end position="371"/>
    </location>
</feature>
<organism evidence="4 5">
    <name type="scientific">Anoxybacteroides tepidamans</name>
    <dbReference type="NCBI Taxonomy" id="265948"/>
    <lineage>
        <taxon>Bacteria</taxon>
        <taxon>Bacillati</taxon>
        <taxon>Bacillota</taxon>
        <taxon>Bacilli</taxon>
        <taxon>Bacillales</taxon>
        <taxon>Anoxybacillaceae</taxon>
        <taxon>Anoxybacteroides</taxon>
    </lineage>
</organism>
<dbReference type="Gene3D" id="3.30.70.270">
    <property type="match status" value="1"/>
</dbReference>
<keyword evidence="2" id="KW-0051">Antiviral defense</keyword>
<evidence type="ECO:0000256" key="1">
    <source>
        <dbReference type="ARBA" id="ARBA00022741"/>
    </source>
</evidence>
<dbReference type="RefSeq" id="WP_183254421.1">
    <property type="nucleotide sequence ID" value="NZ_JACHEP010000012.1"/>
</dbReference>
<evidence type="ECO:0000259" key="3">
    <source>
        <dbReference type="Pfam" id="PF22335"/>
    </source>
</evidence>
<dbReference type="AlphaFoldDB" id="A0A7W8MVC4"/>
<dbReference type="EMBL" id="JACHEP010000012">
    <property type="protein sequence ID" value="MBB5325139.1"/>
    <property type="molecule type" value="Genomic_DNA"/>
</dbReference>
<dbReference type="InterPro" id="IPR043128">
    <property type="entry name" value="Rev_trsase/Diguanyl_cyclase"/>
</dbReference>
<dbReference type="InterPro" id="IPR054767">
    <property type="entry name" value="Cas10-Cmr2_palm2"/>
</dbReference>
<evidence type="ECO:0000256" key="2">
    <source>
        <dbReference type="ARBA" id="ARBA00023118"/>
    </source>
</evidence>
<accession>A0A7W8MVC4</accession>
<gene>
    <name evidence="4" type="ORF">HNQ34_002238</name>
</gene>
<sequence length="532" mass="61435">MAFILSIFDISGIQKYVFQSNRLQEIVGASMLVEKSLSQFLVDAIKEEIPKGQYVVDWKHATDFSFLNDYHIRSEIIYIGGGNAFVAFREEDDAKRVTRRLSIILLEKAPSLTFTAVHDVVKGENFHEDRKNLTVALLKKKSETIPLTRMGGISITQLDDLTFHPVTDYDDKYGFLSTENFRKREAFQEKKSILQKDKKFQIPLEFDDLGREEGESYIGVVHIDGNSFGKMLKALLCDESNYERAVWKIRNISKKIDEIYKNTFTEVVEELKNSFKNGKIGTIQLKKKGEQYCLPIRDIVLDGDDVTFVCDGRLALYASYVFLKKLSEKSLIDGESISACAGIAIVKSHFPFYRAYQIAEQCCQSAKKKAKEDGDLVESWMDFHVVSSGITNDLHETRKKHYQIPMEDSTDSSKGYHLIWRPWLVKDDNSTNSNYNFKHFINIHQSFKSGDKKWPRNKMKKLEEVLMLGKVETEIFLEEVKSKGLVLPTSPIREIFDSYSRTPYYDVLEMFDFFIDLEEENREDENQDAASF</sequence>
<evidence type="ECO:0000313" key="4">
    <source>
        <dbReference type="EMBL" id="MBB5325139.1"/>
    </source>
</evidence>
<dbReference type="Proteomes" id="UP000520011">
    <property type="component" value="Unassembled WGS sequence"/>
</dbReference>
<keyword evidence="1" id="KW-0547">Nucleotide-binding</keyword>
<reference evidence="4 5" key="1">
    <citation type="submission" date="2020-08" db="EMBL/GenBank/DDBJ databases">
        <title>Genomic Encyclopedia of Type Strains, Phase IV (KMG-IV): sequencing the most valuable type-strain genomes for metagenomic binning, comparative biology and taxonomic classification.</title>
        <authorList>
            <person name="Goeker M."/>
        </authorList>
    </citation>
    <scope>NUCLEOTIDE SEQUENCE [LARGE SCALE GENOMIC DNA]</scope>
    <source>
        <strain evidence="4 5">DSM 16325</strain>
    </source>
</reference>
<dbReference type="Pfam" id="PF22335">
    <property type="entry name" value="Cas10-Cmr2_palm2"/>
    <property type="match status" value="1"/>
</dbReference>
<evidence type="ECO:0000313" key="5">
    <source>
        <dbReference type="Proteomes" id="UP000520011"/>
    </source>
</evidence>
<dbReference type="GO" id="GO:0051607">
    <property type="term" value="P:defense response to virus"/>
    <property type="evidence" value="ECO:0007669"/>
    <property type="project" value="UniProtKB-KW"/>
</dbReference>
<dbReference type="GO" id="GO:0000166">
    <property type="term" value="F:nucleotide binding"/>
    <property type="evidence" value="ECO:0007669"/>
    <property type="project" value="UniProtKB-KW"/>
</dbReference>
<proteinExistence type="predicted"/>
<keyword evidence="5" id="KW-1185">Reference proteome</keyword>
<comment type="caution">
    <text evidence="4">The sequence shown here is derived from an EMBL/GenBank/DDBJ whole genome shotgun (WGS) entry which is preliminary data.</text>
</comment>